<comment type="caution">
    <text evidence="1">The sequence shown here is derived from an EMBL/GenBank/DDBJ whole genome shotgun (WGS) entry which is preliminary data.</text>
</comment>
<reference evidence="1" key="1">
    <citation type="submission" date="2023-07" db="EMBL/GenBank/DDBJ databases">
        <authorList>
            <consortium name="CYATHOMIX"/>
        </authorList>
    </citation>
    <scope>NUCLEOTIDE SEQUENCE</scope>
    <source>
        <strain evidence="1">N/A</strain>
    </source>
</reference>
<name>A0AA36H3J7_CYLNA</name>
<accession>A0AA36H3J7</accession>
<sequence>MEELRSYVEQRDKAKAILPEWCDHRVRVEAELRELARQFDDWEVEAIRAAISSIADSSADAVDGPFPALPVPNSGMQGERRVAGCPFKLPCGRPLRNCIDNTVRLLEQDRILTIDLIEAVEALKEKEALFLDKIDFGNFNENRDIFLPADTNVNTLIDLAVEGILCRCEVSHMLRTYADDMRKWHNMRRLMIKYLGEPENPH</sequence>
<gene>
    <name evidence="1" type="ORF">CYNAS_LOCUS15114</name>
</gene>
<evidence type="ECO:0000313" key="1">
    <source>
        <dbReference type="EMBL" id="CAJ0603131.1"/>
    </source>
</evidence>
<dbReference type="AlphaFoldDB" id="A0AA36H3J7"/>
<dbReference type="Proteomes" id="UP001176961">
    <property type="component" value="Unassembled WGS sequence"/>
</dbReference>
<keyword evidence="2" id="KW-1185">Reference proteome</keyword>
<dbReference type="EMBL" id="CATQJL010000305">
    <property type="protein sequence ID" value="CAJ0603131.1"/>
    <property type="molecule type" value="Genomic_DNA"/>
</dbReference>
<evidence type="ECO:0000313" key="2">
    <source>
        <dbReference type="Proteomes" id="UP001176961"/>
    </source>
</evidence>
<protein>
    <submittedName>
        <fullName evidence="1">Uncharacterized protein</fullName>
    </submittedName>
</protein>
<organism evidence="1 2">
    <name type="scientific">Cylicocyclus nassatus</name>
    <name type="common">Nematode worm</name>
    <dbReference type="NCBI Taxonomy" id="53992"/>
    <lineage>
        <taxon>Eukaryota</taxon>
        <taxon>Metazoa</taxon>
        <taxon>Ecdysozoa</taxon>
        <taxon>Nematoda</taxon>
        <taxon>Chromadorea</taxon>
        <taxon>Rhabditida</taxon>
        <taxon>Rhabditina</taxon>
        <taxon>Rhabditomorpha</taxon>
        <taxon>Strongyloidea</taxon>
        <taxon>Strongylidae</taxon>
        <taxon>Cylicocyclus</taxon>
    </lineage>
</organism>
<proteinExistence type="predicted"/>